<sequence>MSGAIHPGGNLPLAHPVPPERRQWASELQLTLSCACIGFGLVSAWRLPALLYDNGGGSFLLAYTILLPVLGYPLLYLELLLGHYACLGPGALTRCLPIAKGVEVSIALVCACAAASMGAVMGEAVLHLLLAFSELPPRWAGCHGFWEKRSLETCFHPGSRRLCAPGQVTKGCVNITESVNEHFFHTSLGMATDSDQQVGVRPELIGCLAASWTIVWAALRRRSPTSALVLPIAMIALLAVGTVWLTGAGRGLLYLFSPRLSEIAKPALWARAAEQVLLVLGLAHGPALVNGSNCRELRDVHRTVTTVLALTVGSGLLYSVIVFSSLGSLAWELEVPVERALHTGQGAMFVALNSYSVHWAYSGVFFLLVLVVGAHSQAILIESALTHWVDTFPELRPQRPALVMAHCAVGFVAGLPLVSRQAGLQLLHLLDAQVLGPLLAYTAFCEVVAISWFYGFEHFRLDVLLMHGEPWSATLEALWTWFLPPLLSCTLVGGLMNGGCGGADPPPGLPGACAAAWVLIGLGAVQVPLWAIRAAASVRRSAISRCLVPSSLMELHQLSASDGGAMVAQPHP</sequence>
<organism evidence="1 2">
    <name type="scientific">Hyalomma asiaticum</name>
    <name type="common">Tick</name>
    <dbReference type="NCBI Taxonomy" id="266040"/>
    <lineage>
        <taxon>Eukaryota</taxon>
        <taxon>Metazoa</taxon>
        <taxon>Ecdysozoa</taxon>
        <taxon>Arthropoda</taxon>
        <taxon>Chelicerata</taxon>
        <taxon>Arachnida</taxon>
        <taxon>Acari</taxon>
        <taxon>Parasitiformes</taxon>
        <taxon>Ixodida</taxon>
        <taxon>Ixodoidea</taxon>
        <taxon>Ixodidae</taxon>
        <taxon>Hyalomminae</taxon>
        <taxon>Hyalomma</taxon>
    </lineage>
</organism>
<name>A0ACB7SJ10_HYAAI</name>
<reference evidence="1" key="1">
    <citation type="submission" date="2020-05" db="EMBL/GenBank/DDBJ databases">
        <title>Large-scale comparative analyses of tick genomes elucidate their genetic diversity and vector capacities.</title>
        <authorList>
            <person name="Jia N."/>
            <person name="Wang J."/>
            <person name="Shi W."/>
            <person name="Du L."/>
            <person name="Sun Y."/>
            <person name="Zhan W."/>
            <person name="Jiang J."/>
            <person name="Wang Q."/>
            <person name="Zhang B."/>
            <person name="Ji P."/>
            <person name="Sakyi L.B."/>
            <person name="Cui X."/>
            <person name="Yuan T."/>
            <person name="Jiang B."/>
            <person name="Yang W."/>
            <person name="Lam T.T.-Y."/>
            <person name="Chang Q."/>
            <person name="Ding S."/>
            <person name="Wang X."/>
            <person name="Zhu J."/>
            <person name="Ruan X."/>
            <person name="Zhao L."/>
            <person name="Wei J."/>
            <person name="Que T."/>
            <person name="Du C."/>
            <person name="Cheng J."/>
            <person name="Dai P."/>
            <person name="Han X."/>
            <person name="Huang E."/>
            <person name="Gao Y."/>
            <person name="Liu J."/>
            <person name="Shao H."/>
            <person name="Ye R."/>
            <person name="Li L."/>
            <person name="Wei W."/>
            <person name="Wang X."/>
            <person name="Wang C."/>
            <person name="Yang T."/>
            <person name="Huo Q."/>
            <person name="Li W."/>
            <person name="Guo W."/>
            <person name="Chen H."/>
            <person name="Zhou L."/>
            <person name="Ni X."/>
            <person name="Tian J."/>
            <person name="Zhou Y."/>
            <person name="Sheng Y."/>
            <person name="Liu T."/>
            <person name="Pan Y."/>
            <person name="Xia L."/>
            <person name="Li J."/>
            <person name="Zhao F."/>
            <person name="Cao W."/>
        </authorList>
    </citation>
    <scope>NUCLEOTIDE SEQUENCE</scope>
    <source>
        <strain evidence="1">Hyas-2018</strain>
    </source>
</reference>
<evidence type="ECO:0000313" key="2">
    <source>
        <dbReference type="Proteomes" id="UP000821845"/>
    </source>
</evidence>
<protein>
    <submittedName>
        <fullName evidence="1">Uncharacterized protein</fullName>
    </submittedName>
</protein>
<accession>A0ACB7SJ10</accession>
<dbReference type="EMBL" id="CM023484">
    <property type="protein sequence ID" value="KAH6933951.1"/>
    <property type="molecule type" value="Genomic_DNA"/>
</dbReference>
<proteinExistence type="predicted"/>
<gene>
    <name evidence="1" type="ORF">HPB50_019143</name>
</gene>
<comment type="caution">
    <text evidence="1">The sequence shown here is derived from an EMBL/GenBank/DDBJ whole genome shotgun (WGS) entry which is preliminary data.</text>
</comment>
<evidence type="ECO:0000313" key="1">
    <source>
        <dbReference type="EMBL" id="KAH6933951.1"/>
    </source>
</evidence>
<dbReference type="Proteomes" id="UP000821845">
    <property type="component" value="Chromosome 4"/>
</dbReference>
<keyword evidence="2" id="KW-1185">Reference proteome</keyword>